<sequence>MISLVPYTSQRAKQAHALAVKTDQEEFTIGNVEEFIATLSETEHPQLILINNQVVGFFLLDVDYSARYPFSDTSAIGVRALLIDEHYQGHGIAKRAINALPDYIKMHYPQFLSIQLTVNCRNSIAYDCYLKSGFNDTGRLYLGGPVGPQRIMECVIG</sequence>
<gene>
    <name evidence="2" type="ORF">A3K86_21980</name>
</gene>
<protein>
    <submittedName>
        <fullName evidence="2">Acetyltransferase</fullName>
    </submittedName>
</protein>
<dbReference type="InterPro" id="IPR016181">
    <property type="entry name" value="Acyl_CoA_acyltransferase"/>
</dbReference>
<accession>A0A178K2P8</accession>
<dbReference type="EMBL" id="LVHF01000033">
    <property type="protein sequence ID" value="OAN11589.1"/>
    <property type="molecule type" value="Genomic_DNA"/>
</dbReference>
<dbReference type="InterPro" id="IPR000182">
    <property type="entry name" value="GNAT_dom"/>
</dbReference>
<name>A0A178K2P8_9GAMM</name>
<feature type="domain" description="N-acetyltransferase" evidence="1">
    <location>
        <begin position="2"/>
        <end position="157"/>
    </location>
</feature>
<comment type="caution">
    <text evidence="2">The sequence shown here is derived from an EMBL/GenBank/DDBJ whole genome shotgun (WGS) entry which is preliminary data.</text>
</comment>
<dbReference type="GO" id="GO:0016747">
    <property type="term" value="F:acyltransferase activity, transferring groups other than amino-acyl groups"/>
    <property type="evidence" value="ECO:0007669"/>
    <property type="project" value="InterPro"/>
</dbReference>
<dbReference type="OrthoDB" id="8304386at2"/>
<evidence type="ECO:0000259" key="1">
    <source>
        <dbReference type="PROSITE" id="PS51186"/>
    </source>
</evidence>
<dbReference type="CDD" id="cd04301">
    <property type="entry name" value="NAT_SF"/>
    <property type="match status" value="1"/>
</dbReference>
<dbReference type="RefSeq" id="WP_068336694.1">
    <property type="nucleotide sequence ID" value="NZ_LVHF01000033.1"/>
</dbReference>
<dbReference type="Gene3D" id="3.40.630.30">
    <property type="match status" value="1"/>
</dbReference>
<dbReference type="SUPFAM" id="SSF55729">
    <property type="entry name" value="Acyl-CoA N-acyltransferases (Nat)"/>
    <property type="match status" value="1"/>
</dbReference>
<dbReference type="STRING" id="858640.A3K86_21980"/>
<keyword evidence="3" id="KW-1185">Reference proteome</keyword>
<dbReference type="PROSITE" id="PS51186">
    <property type="entry name" value="GNAT"/>
    <property type="match status" value="1"/>
</dbReference>
<dbReference type="AlphaFoldDB" id="A0A178K2P8"/>
<evidence type="ECO:0000313" key="2">
    <source>
        <dbReference type="EMBL" id="OAN11589.1"/>
    </source>
</evidence>
<keyword evidence="2" id="KW-0808">Transferase</keyword>
<dbReference type="Pfam" id="PF00583">
    <property type="entry name" value="Acetyltransf_1"/>
    <property type="match status" value="1"/>
</dbReference>
<organism evidence="2 3">
    <name type="scientific">Photobacterium jeanii</name>
    <dbReference type="NCBI Taxonomy" id="858640"/>
    <lineage>
        <taxon>Bacteria</taxon>
        <taxon>Pseudomonadati</taxon>
        <taxon>Pseudomonadota</taxon>
        <taxon>Gammaproteobacteria</taxon>
        <taxon>Vibrionales</taxon>
        <taxon>Vibrionaceae</taxon>
        <taxon>Photobacterium</taxon>
    </lineage>
</organism>
<reference evidence="2 3" key="1">
    <citation type="submission" date="2016-03" db="EMBL/GenBank/DDBJ databases">
        <title>Photobacterium proteolyticum sp. nov. a protease producing bacterium isolated from ocean sediments of Laizhou Bay.</title>
        <authorList>
            <person name="Li Y."/>
        </authorList>
    </citation>
    <scope>NUCLEOTIDE SEQUENCE [LARGE SCALE GENOMIC DNA]</scope>
    <source>
        <strain evidence="2 3">R-40508</strain>
    </source>
</reference>
<proteinExistence type="predicted"/>
<evidence type="ECO:0000313" key="3">
    <source>
        <dbReference type="Proteomes" id="UP000078503"/>
    </source>
</evidence>
<dbReference type="Proteomes" id="UP000078503">
    <property type="component" value="Unassembled WGS sequence"/>
</dbReference>